<evidence type="ECO:0000313" key="1">
    <source>
        <dbReference type="Proteomes" id="UP000887579"/>
    </source>
</evidence>
<sequence>MYFEFNISVSPECKGLVTELVIGFADFVFDTPYHTVWRFWYRNFVTVFFPFFILAYFQIRIVKALSHQQKQSCADLINNTLEVSKRKKTTRSATRTMILVVCCYLISNIMNVLLTIWEHVDKTSLAEKYDSFYAIALDFVSLATNLSCAFRVPIYLACQAPLRNEFFYTLKHWIRCESAEHRANNTSPQTPASPENICLINGNATESSVTSDPIQNGSRARSLSFNDNDTVSYRTPIKNDKALVSNFHEDQLSTSSSITAQHEIFKRLFWGSHNETLL</sequence>
<organism evidence="1 2">
    <name type="scientific">Panagrolaimus sp. ES5</name>
    <dbReference type="NCBI Taxonomy" id="591445"/>
    <lineage>
        <taxon>Eukaryota</taxon>
        <taxon>Metazoa</taxon>
        <taxon>Ecdysozoa</taxon>
        <taxon>Nematoda</taxon>
        <taxon>Chromadorea</taxon>
        <taxon>Rhabditida</taxon>
        <taxon>Tylenchina</taxon>
        <taxon>Panagrolaimomorpha</taxon>
        <taxon>Panagrolaimoidea</taxon>
        <taxon>Panagrolaimidae</taxon>
        <taxon>Panagrolaimus</taxon>
    </lineage>
</organism>
<reference evidence="2" key="1">
    <citation type="submission" date="2022-11" db="UniProtKB">
        <authorList>
            <consortium name="WormBaseParasite"/>
        </authorList>
    </citation>
    <scope>IDENTIFICATION</scope>
</reference>
<protein>
    <submittedName>
        <fullName evidence="2">G-protein coupled receptors family 1 profile domain-containing protein</fullName>
    </submittedName>
</protein>
<name>A0AC34GSM5_9BILA</name>
<proteinExistence type="predicted"/>
<evidence type="ECO:0000313" key="2">
    <source>
        <dbReference type="WBParaSite" id="ES5_v2.g7536.t1"/>
    </source>
</evidence>
<dbReference type="Proteomes" id="UP000887579">
    <property type="component" value="Unplaced"/>
</dbReference>
<accession>A0AC34GSM5</accession>
<dbReference type="WBParaSite" id="ES5_v2.g7536.t1">
    <property type="protein sequence ID" value="ES5_v2.g7536.t1"/>
    <property type="gene ID" value="ES5_v2.g7536"/>
</dbReference>